<feature type="chain" id="PRO_5045532826" evidence="2">
    <location>
        <begin position="20"/>
        <end position="233"/>
    </location>
</feature>
<feature type="compositionally biased region" description="Low complexity" evidence="1">
    <location>
        <begin position="17"/>
        <end position="34"/>
    </location>
</feature>
<comment type="caution">
    <text evidence="3">The sequence shown here is derived from an EMBL/GenBank/DDBJ whole genome shotgun (WGS) entry which is preliminary data.</text>
</comment>
<dbReference type="Proteomes" id="UP001559025">
    <property type="component" value="Unassembled WGS sequence"/>
</dbReference>
<keyword evidence="4" id="KW-1185">Reference proteome</keyword>
<feature type="region of interest" description="Disordered" evidence="1">
    <location>
        <begin position="214"/>
        <end position="233"/>
    </location>
</feature>
<feature type="compositionally biased region" description="Low complexity" evidence="1">
    <location>
        <begin position="134"/>
        <end position="144"/>
    </location>
</feature>
<protein>
    <submittedName>
        <fullName evidence="3">Uncharacterized protein</fullName>
    </submittedName>
</protein>
<feature type="compositionally biased region" description="Low complexity" evidence="1">
    <location>
        <begin position="66"/>
        <end position="102"/>
    </location>
</feature>
<organism evidence="3 4">
    <name type="scientific">Neoaquamicrobium sediminum</name>
    <dbReference type="NCBI Taxonomy" id="1849104"/>
    <lineage>
        <taxon>Bacteria</taxon>
        <taxon>Pseudomonadati</taxon>
        <taxon>Pseudomonadota</taxon>
        <taxon>Alphaproteobacteria</taxon>
        <taxon>Hyphomicrobiales</taxon>
        <taxon>Phyllobacteriaceae</taxon>
        <taxon>Neoaquamicrobium</taxon>
    </lineage>
</organism>
<reference evidence="3 4" key="1">
    <citation type="submission" date="2024-01" db="EMBL/GenBank/DDBJ databases">
        <title>New evidence supports the origin of RcGTA from prophage.</title>
        <authorList>
            <person name="Xu Y."/>
            <person name="Liu B."/>
            <person name="Chen F."/>
        </authorList>
    </citation>
    <scope>NUCLEOTIDE SEQUENCE [LARGE SCALE GENOMIC DNA]</scope>
    <source>
        <strain evidence="3 4">CBW1107-2</strain>
    </source>
</reference>
<dbReference type="EMBL" id="JAZHFV010000013">
    <property type="protein sequence ID" value="MEX4010430.1"/>
    <property type="molecule type" value="Genomic_DNA"/>
</dbReference>
<evidence type="ECO:0000313" key="3">
    <source>
        <dbReference type="EMBL" id="MEX4010430.1"/>
    </source>
</evidence>
<dbReference type="RefSeq" id="WP_368805117.1">
    <property type="nucleotide sequence ID" value="NZ_JAZHFV010000013.1"/>
</dbReference>
<keyword evidence="2" id="KW-0732">Signal</keyword>
<gene>
    <name evidence="3" type="ORF">V1479_24225</name>
</gene>
<evidence type="ECO:0000256" key="1">
    <source>
        <dbReference type="SAM" id="MobiDB-lite"/>
    </source>
</evidence>
<proteinExistence type="predicted"/>
<name>A0ABV3X112_9HYPH</name>
<feature type="signal peptide" evidence="2">
    <location>
        <begin position="1"/>
        <end position="19"/>
    </location>
</feature>
<evidence type="ECO:0000256" key="2">
    <source>
        <dbReference type="SAM" id="SignalP"/>
    </source>
</evidence>
<feature type="region of interest" description="Disordered" evidence="1">
    <location>
        <begin position="17"/>
        <end position="165"/>
    </location>
</feature>
<sequence>MKSIILAGMVVLSASASWAQTTTSPQPAAPAAEAQTDEVAPQQGGPANLCQELVAFMKAPPPEPAAPAGAAKSAEPPAQQSASAGQTAPSGKSAATQGTTDADQAKADEETGSAQEITGQDGVATDAPKPGKDNAAASGSASNAPQKESRAAPVPPADVTSTPKEAVLTVEAAEQLASANDIAQCHKTAREMRVAGVAMPPPLMALAALDLQYQQRSGPATGPSRAADPDEDE</sequence>
<accession>A0ABV3X112</accession>
<evidence type="ECO:0000313" key="4">
    <source>
        <dbReference type="Proteomes" id="UP001559025"/>
    </source>
</evidence>